<keyword evidence="2 5" id="KW-0812">Transmembrane</keyword>
<sequence length="359" mass="40260">MESSPPPEEEGGIRGRVRTFDAFPKVAPTYTTQSSQGGLVTILLGLLCTYLIWTEMGSYLAGVEDQQFVIDDKVGWDMQLNFDITVAMPCVTLHVNVQDAAGDRLLAAELVEMEPTDFDLSSTHELTIDSRSEAQEDDDLRTVFQRAKAAKKFAKTKKMHHPMSPACRVYGSIKVNKVQGDFHITGKNFAYGDRDHSLLSQDGLNFSHVIDEFSFGEYYPKLENPLDGVAAIIDSHMFRYQYFLSVVPTTYVGYGGRKVIHTNQYAVTEHPVARVSPIQPPGIFLKYEIEPIGVMISERRVPFLQFLVRLVNVIGGVVVCTGWLFPIIDGLWEKHWVKRGKSVPNVTQGILDKGLKRDD</sequence>
<keyword evidence="3 5" id="KW-1133">Transmembrane helix</keyword>
<feature type="domain" description="Endoplasmic reticulum vesicle transporter N-terminal" evidence="7">
    <location>
        <begin position="17"/>
        <end position="104"/>
    </location>
</feature>
<keyword evidence="5" id="KW-0931">ER-Golgi transport</keyword>
<accession>A0ABR1FF17</accession>
<proteinExistence type="inferred from homology"/>
<evidence type="ECO:0000256" key="1">
    <source>
        <dbReference type="ARBA" id="ARBA00004370"/>
    </source>
</evidence>
<keyword evidence="5" id="KW-0256">Endoplasmic reticulum</keyword>
<comment type="caution">
    <text evidence="8">The sequence shown here is derived from an EMBL/GenBank/DDBJ whole genome shotgun (WGS) entry which is preliminary data.</text>
</comment>
<feature type="transmembrane region" description="Helical" evidence="5">
    <location>
        <begin position="306"/>
        <end position="328"/>
    </location>
</feature>
<evidence type="ECO:0000256" key="3">
    <source>
        <dbReference type="ARBA" id="ARBA00022989"/>
    </source>
</evidence>
<dbReference type="InterPro" id="IPR045888">
    <property type="entry name" value="Erv"/>
</dbReference>
<dbReference type="EMBL" id="JBBJBU010000001">
    <property type="protein sequence ID" value="KAK7208446.1"/>
    <property type="molecule type" value="Genomic_DNA"/>
</dbReference>
<dbReference type="RefSeq" id="XP_064771479.1">
    <property type="nucleotide sequence ID" value="XM_064911885.1"/>
</dbReference>
<feature type="transmembrane region" description="Helical" evidence="5">
    <location>
        <begin position="34"/>
        <end position="53"/>
    </location>
</feature>
<keyword evidence="4 5" id="KW-0472">Membrane</keyword>
<comment type="subcellular location">
    <subcellularLocation>
        <location evidence="5">Endoplasmic reticulum membrane</location>
        <topology evidence="5">Multi-pass membrane protein</topology>
    </subcellularLocation>
    <subcellularLocation>
        <location evidence="5">Endoplasmic reticulum-Golgi intermediate compartment membrane</location>
        <topology evidence="5">Multi-pass membrane protein</topology>
    </subcellularLocation>
    <subcellularLocation>
        <location evidence="5">Golgi apparatus membrane</location>
        <topology evidence="5">Multi-pass membrane protein</topology>
    </subcellularLocation>
    <subcellularLocation>
        <location evidence="1">Membrane</location>
    </subcellularLocation>
</comment>
<dbReference type="InterPro" id="IPR039542">
    <property type="entry name" value="Erv_N"/>
</dbReference>
<dbReference type="InterPro" id="IPR012936">
    <property type="entry name" value="Erv_C"/>
</dbReference>
<evidence type="ECO:0000256" key="5">
    <source>
        <dbReference type="RuleBase" id="RU369013"/>
    </source>
</evidence>
<dbReference type="GeneID" id="90037397"/>
<protein>
    <recommendedName>
        <fullName evidence="5">Endoplasmic reticulum-Golgi intermediate compartment protein</fullName>
    </recommendedName>
</protein>
<evidence type="ECO:0000259" key="7">
    <source>
        <dbReference type="Pfam" id="PF13850"/>
    </source>
</evidence>
<evidence type="ECO:0000313" key="8">
    <source>
        <dbReference type="EMBL" id="KAK7208446.1"/>
    </source>
</evidence>
<keyword evidence="9" id="KW-1185">Reference proteome</keyword>
<feature type="domain" description="Endoplasmic reticulum vesicle transporter C-terminal" evidence="6">
    <location>
        <begin position="155"/>
        <end position="323"/>
    </location>
</feature>
<dbReference type="Proteomes" id="UP001498771">
    <property type="component" value="Unassembled WGS sequence"/>
</dbReference>
<name>A0ABR1FF17_9ASCO</name>
<dbReference type="Pfam" id="PF07970">
    <property type="entry name" value="COPIIcoated_ERV"/>
    <property type="match status" value="1"/>
</dbReference>
<evidence type="ECO:0000259" key="6">
    <source>
        <dbReference type="Pfam" id="PF07970"/>
    </source>
</evidence>
<dbReference type="PANTHER" id="PTHR10984:SF81">
    <property type="entry name" value="ER-DERIVED VESICLES PROTEIN ERV41"/>
    <property type="match status" value="1"/>
</dbReference>
<keyword evidence="5" id="KW-0333">Golgi apparatus</keyword>
<organism evidence="8 9">
    <name type="scientific">Myxozyma melibiosi</name>
    <dbReference type="NCBI Taxonomy" id="54550"/>
    <lineage>
        <taxon>Eukaryota</taxon>
        <taxon>Fungi</taxon>
        <taxon>Dikarya</taxon>
        <taxon>Ascomycota</taxon>
        <taxon>Saccharomycotina</taxon>
        <taxon>Lipomycetes</taxon>
        <taxon>Lipomycetales</taxon>
        <taxon>Lipomycetaceae</taxon>
        <taxon>Myxozyma</taxon>
    </lineage>
</organism>
<comment type="function">
    <text evidence="5">Plays a role in transport between endoplasmic reticulum and Golgi.</text>
</comment>
<comment type="similarity">
    <text evidence="5">Belongs to the ERGIC family.</text>
</comment>
<reference evidence="8 9" key="1">
    <citation type="submission" date="2024-03" db="EMBL/GenBank/DDBJ databases">
        <title>Genome-scale model development and genomic sequencing of the oleaginous clade Lipomyces.</title>
        <authorList>
            <consortium name="Lawrence Berkeley National Laboratory"/>
            <person name="Czajka J.J."/>
            <person name="Han Y."/>
            <person name="Kim J."/>
            <person name="Mondo S.J."/>
            <person name="Hofstad B.A."/>
            <person name="Robles A."/>
            <person name="Haridas S."/>
            <person name="Riley R."/>
            <person name="LaButti K."/>
            <person name="Pangilinan J."/>
            <person name="Andreopoulos W."/>
            <person name="Lipzen A."/>
            <person name="Yan J."/>
            <person name="Wang M."/>
            <person name="Ng V."/>
            <person name="Grigoriev I.V."/>
            <person name="Spatafora J.W."/>
            <person name="Magnuson J.K."/>
            <person name="Baker S.E."/>
            <person name="Pomraning K.R."/>
        </authorList>
    </citation>
    <scope>NUCLEOTIDE SEQUENCE [LARGE SCALE GENOMIC DNA]</scope>
    <source>
        <strain evidence="8 9">Phaff 52-87</strain>
    </source>
</reference>
<evidence type="ECO:0000256" key="2">
    <source>
        <dbReference type="ARBA" id="ARBA00022692"/>
    </source>
</evidence>
<dbReference type="PANTHER" id="PTHR10984">
    <property type="entry name" value="ENDOPLASMIC RETICULUM-GOLGI INTERMEDIATE COMPARTMENT PROTEIN"/>
    <property type="match status" value="1"/>
</dbReference>
<gene>
    <name evidence="8" type="ORF">BZA70DRAFT_273753</name>
</gene>
<evidence type="ECO:0000313" key="9">
    <source>
        <dbReference type="Proteomes" id="UP001498771"/>
    </source>
</evidence>
<dbReference type="Pfam" id="PF13850">
    <property type="entry name" value="ERGIC_N"/>
    <property type="match status" value="1"/>
</dbReference>
<evidence type="ECO:0000256" key="4">
    <source>
        <dbReference type="ARBA" id="ARBA00023136"/>
    </source>
</evidence>
<keyword evidence="5" id="KW-0813">Transport</keyword>